<dbReference type="Proteomes" id="UP000192223">
    <property type="component" value="Unplaced"/>
</dbReference>
<protein>
    <submittedName>
        <fullName evidence="6">Rootletin isoform X1</fullName>
    </submittedName>
</protein>
<dbReference type="InParanoid" id="A0A7F5QVH5"/>
<feature type="compositionally biased region" description="Polar residues" evidence="3">
    <location>
        <begin position="1158"/>
        <end position="1175"/>
    </location>
</feature>
<dbReference type="KEGG" id="apln:108737210"/>
<evidence type="ECO:0000313" key="6">
    <source>
        <dbReference type="RefSeq" id="XP_025829075.1"/>
    </source>
</evidence>
<dbReference type="RefSeq" id="XP_025829075.1">
    <property type="nucleotide sequence ID" value="XM_025973290.1"/>
</dbReference>
<feature type="domain" description="Rootletin-like coiled-coil" evidence="4">
    <location>
        <begin position="38"/>
        <end position="242"/>
    </location>
</feature>
<evidence type="ECO:0000313" key="5">
    <source>
        <dbReference type="Proteomes" id="UP000192223"/>
    </source>
</evidence>
<dbReference type="CTD" id="42860"/>
<organism evidence="5 6">
    <name type="scientific">Agrilus planipennis</name>
    <name type="common">Emerald ash borer</name>
    <name type="synonym">Agrilus marcopoli</name>
    <dbReference type="NCBI Taxonomy" id="224129"/>
    <lineage>
        <taxon>Eukaryota</taxon>
        <taxon>Metazoa</taxon>
        <taxon>Ecdysozoa</taxon>
        <taxon>Arthropoda</taxon>
        <taxon>Hexapoda</taxon>
        <taxon>Insecta</taxon>
        <taxon>Pterygota</taxon>
        <taxon>Neoptera</taxon>
        <taxon>Endopterygota</taxon>
        <taxon>Coleoptera</taxon>
        <taxon>Polyphaga</taxon>
        <taxon>Elateriformia</taxon>
        <taxon>Buprestoidea</taxon>
        <taxon>Buprestidae</taxon>
        <taxon>Agrilinae</taxon>
        <taxon>Agrilus</taxon>
    </lineage>
</organism>
<gene>
    <name evidence="6" type="primary">LOC108737210</name>
</gene>
<feature type="coiled-coil region" evidence="2">
    <location>
        <begin position="117"/>
        <end position="189"/>
    </location>
</feature>
<feature type="compositionally biased region" description="Basic and acidic residues" evidence="3">
    <location>
        <begin position="1938"/>
        <end position="1947"/>
    </location>
</feature>
<dbReference type="PANTHER" id="PTHR23159">
    <property type="entry name" value="CENTROSOMAL PROTEIN 2"/>
    <property type="match status" value="1"/>
</dbReference>
<keyword evidence="1 2" id="KW-0175">Coiled coil</keyword>
<sequence>MDGSHYPGGGASSDDETLLTRQNEDLRQRLQEEAALYRRRIETYRQAQQNQAALVSRLQAKVLQYKQRCTELESQMVESAIKEPSTPVRQPIYYTSSPIATSTPSSTALEEAQQHLREIREERIHDLDTALKRLDEERRKVERLTQLNKVLREQLEESHSTNEALTSDLQKLTNDFEALREEMIIKEDEWKDEEQAFSDYYSSEHSRLLNLWHDVVSIKRLFIDVQSATQRDLYNLKFEINDIGRDMTFVQGKIGRSAVNTGALESKEKFLQEQELSELRSKVHHLQNQHINCQAELKLKEDRIQQLLREIQLLEEKCSVAEHEVVQMARMQEDLEILQNSLRDIAHALIQDADTADPETTTHLHLTPSPLVPQKSPKRGGPRSTMSTAAFAESTISAMHAALHKYQSIIHELQVKLQSCKEQLLLVRKQHENSEENVSALESRVSELVAQLDACHTQCSQISQEREMLRNLTETLKSDKNALEKNRLEVTAMIESINSDYDKIQKDNAKLQKDYDIIVDEKIFLQSEIDRLRQEAEIREINLRSEEDRCSRIREELLSVREELNKLYLSHDLLEQQKMECENVISDLEKSKTNLENQLEKALGEQSGAHESLLKKENLASNLEVEKKKLQEEIKKLEDEKTALQVQSNDQQNDIQSLRKELLHAEQTRLDLEADKMSLNERIKFLEIEKGKIEMELSQLVRERGDLSNQLTALGRKKETISEELMRIKQRLEQANETNARINRNLEELVKECEEKQANIEVYHKENQYLQEQLASLRSEKEALEAVLFDTHTNLENTELKRAQLEKDQQELLIKQESLRNQISRLTRDLEKSEKRHQETKNSLIQQAGNKEAEFMHAINSLKKQNEENVRKLIEEREMIRINLEKRLQQSVQQLGSEKNSEIQQLQQLIDNLQVHIDNINQQHEEAILRAENDKQQALLIAHHDQQALQEKLECCKKKLEEEQENLDRLRREANMKHEQDRISINQFKEDLNKCRSRLEESKAKAEEEKAKLERKLEEIKIERDSIQTEAENLKVQLHLTEDRVTDLNNQLHDTIRKLKEAENISDNLRKELTDIRRQLTDCSYEREKYHATNKELREHIKRTESERREQSRQLEEALQKISNLEEIKLNLENEKSRLQNVIKDMDRDQNDLEKKLQSCQEQLQKSENVSSQQQAEEKELQSRLLNESGERERAQQEAYQLKKQLNELEGHLEQTRQELARTRSHAGKVEEQWHAREQDLLIHLEDARAKEKRLEDQKHNLEVCLVDATQQIQELKAKLGGSDNRIRVLDGQLAQLEQSKREVEQKLSSVVATLKRIAGIQLDGSITTPHHRLLSPTRRWSPARSTFHTKIVKFRLPSRIFVLAQEHDGVVDIDPEVVRKGVRNLMQQVAQVERERDDYKGQVSAMKKQLQEAHDTQSKGDSKLNKVLQTVKNLQEEKGILEAKLGQKTVALQAQNEEIQRKSQDLQQLRDKILALELSVKSDSEVKVQYEDKLEKMRSSLARLEGEKRNLQEELSRAESRATKLELQRLSLEGDIKRLQMMLQEKDSTISKLQDKCDTQSRALASLEERCASLKSTIDQLTISLEKSSANEKELKSEIQNLQRAHLETSSHSHSNAEKLKQLQKALSNCENEKRVITERLDVNQQNLAELRRNNQILQDQVSRLNAELANNEVQRAALESQLRLSQWPAESTSSVHQDEELVRQLQRERSELRNKIESLTTKVHQLDNEKRSLERQMAKATSGVGIIPRSKSFERPEKYECDLSFDREKYENLEKENRELKTKIAQLESQLLEKEAQLLEKEAELSRIRCQKSTSMEYKFDRAEIERYRAAQLQAERLLEAREQSYRQQVARLESQVQLLRDQLNQEIKRRQQYVLRSTRTGREMQQLRQALGESLRTVSQDPSLDALLLEHETRKLDETLAHTPTSLPPAFSSSRYDRSTPRPP</sequence>
<feature type="coiled-coil region" evidence="2">
    <location>
        <begin position="1838"/>
        <end position="1872"/>
    </location>
</feature>
<feature type="region of interest" description="Disordered" evidence="3">
    <location>
        <begin position="1157"/>
        <end position="1183"/>
    </location>
</feature>
<dbReference type="OrthoDB" id="3549872at2759"/>
<name>A0A7F5QVH5_AGRPL</name>
<dbReference type="SUPFAM" id="SSF57997">
    <property type="entry name" value="Tropomyosin"/>
    <property type="match status" value="1"/>
</dbReference>
<feature type="coiled-coil region" evidence="2">
    <location>
        <begin position="27"/>
        <end position="75"/>
    </location>
</feature>
<evidence type="ECO:0000259" key="4">
    <source>
        <dbReference type="Pfam" id="PF15035"/>
    </source>
</evidence>
<keyword evidence="5" id="KW-1185">Reference proteome</keyword>
<dbReference type="GeneID" id="108737210"/>
<dbReference type="Pfam" id="PF15035">
    <property type="entry name" value="Rootletin"/>
    <property type="match status" value="1"/>
</dbReference>
<evidence type="ECO:0000256" key="2">
    <source>
        <dbReference type="SAM" id="Coils"/>
    </source>
</evidence>
<dbReference type="PANTHER" id="PTHR23159:SF31">
    <property type="entry name" value="CENTROSOME-ASSOCIATED PROTEIN CEP250 ISOFORM X1"/>
    <property type="match status" value="1"/>
</dbReference>
<feature type="coiled-coil region" evidence="2">
    <location>
        <begin position="1383"/>
        <end position="1813"/>
    </location>
</feature>
<dbReference type="Gene3D" id="1.10.287.1490">
    <property type="match status" value="3"/>
</dbReference>
<proteinExistence type="predicted"/>
<feature type="region of interest" description="Disordered" evidence="3">
    <location>
        <begin position="1921"/>
        <end position="1947"/>
    </location>
</feature>
<dbReference type="InterPro" id="IPR055167">
    <property type="entry name" value="Rootletin-like_CC"/>
</dbReference>
<evidence type="ECO:0000256" key="3">
    <source>
        <dbReference type="SAM" id="MobiDB-lite"/>
    </source>
</evidence>
<accession>A0A7F5QVH5</accession>
<reference evidence="6" key="1">
    <citation type="submission" date="2025-08" db="UniProtKB">
        <authorList>
            <consortium name="RefSeq"/>
        </authorList>
    </citation>
    <scope>IDENTIFICATION</scope>
    <source>
        <tissue evidence="6">Entire body</tissue>
    </source>
</reference>
<feature type="coiled-coil region" evidence="2">
    <location>
        <begin position="269"/>
        <end position="348"/>
    </location>
</feature>
<dbReference type="FunCoup" id="A0A7F5QVH5">
    <property type="interactions" value="21"/>
</dbReference>
<feature type="region of interest" description="Disordered" evidence="3">
    <location>
        <begin position="356"/>
        <end position="385"/>
    </location>
</feature>
<evidence type="ECO:0000256" key="1">
    <source>
        <dbReference type="ARBA" id="ARBA00023054"/>
    </source>
</evidence>